<evidence type="ECO:0000256" key="12">
    <source>
        <dbReference type="RuleBase" id="RU363112"/>
    </source>
</evidence>
<keyword evidence="8 12" id="KW-0812">Transmembrane</keyword>
<gene>
    <name evidence="14" type="primary">GPI18</name>
    <name evidence="14" type="ORF">LTR09_004865</name>
</gene>
<evidence type="ECO:0000256" key="2">
    <source>
        <dbReference type="ARBA" id="ARBA00004687"/>
    </source>
</evidence>
<feature type="transmembrane region" description="Helical" evidence="12">
    <location>
        <begin position="147"/>
        <end position="166"/>
    </location>
</feature>
<keyword evidence="9 12" id="KW-0256">Endoplasmic reticulum</keyword>
<keyword evidence="13" id="KW-0732">Signal</keyword>
<keyword evidence="6 12" id="KW-0328">Glycosyltransferase</keyword>
<evidence type="ECO:0000256" key="9">
    <source>
        <dbReference type="ARBA" id="ARBA00022824"/>
    </source>
</evidence>
<dbReference type="EMBL" id="JAWDJX010000013">
    <property type="protein sequence ID" value="KAK3054087.1"/>
    <property type="molecule type" value="Genomic_DNA"/>
</dbReference>
<evidence type="ECO:0000256" key="1">
    <source>
        <dbReference type="ARBA" id="ARBA00004477"/>
    </source>
</evidence>
<dbReference type="AlphaFoldDB" id="A0AAJ0GDT2"/>
<comment type="function">
    <text evidence="12">Mannosyltransferase involved in glycosylphosphatidylinositol-anchor biosynthesis.</text>
</comment>
<dbReference type="GO" id="GO:0000009">
    <property type="term" value="F:alpha-1,6-mannosyltransferase activity"/>
    <property type="evidence" value="ECO:0007669"/>
    <property type="project" value="InterPro"/>
</dbReference>
<keyword evidence="15" id="KW-1185">Reference proteome</keyword>
<name>A0AAJ0GDT2_9PEZI</name>
<dbReference type="PANTHER" id="PTHR12468:SF2">
    <property type="entry name" value="GPI MANNOSYLTRANSFERASE 2"/>
    <property type="match status" value="1"/>
</dbReference>
<dbReference type="GO" id="GO:0006506">
    <property type="term" value="P:GPI anchor biosynthetic process"/>
    <property type="evidence" value="ECO:0007669"/>
    <property type="project" value="UniProtKB-KW"/>
</dbReference>
<evidence type="ECO:0000256" key="8">
    <source>
        <dbReference type="ARBA" id="ARBA00022692"/>
    </source>
</evidence>
<comment type="subcellular location">
    <subcellularLocation>
        <location evidence="1 12">Endoplasmic reticulum membrane</location>
        <topology evidence="1 12">Multi-pass membrane protein</topology>
    </subcellularLocation>
</comment>
<dbReference type="Pfam" id="PF04188">
    <property type="entry name" value="Mannosyl_trans2"/>
    <property type="match status" value="1"/>
</dbReference>
<comment type="similarity">
    <text evidence="3 12">Belongs to the PIGV family.</text>
</comment>
<evidence type="ECO:0000256" key="5">
    <source>
        <dbReference type="ARBA" id="ARBA00022502"/>
    </source>
</evidence>
<comment type="pathway">
    <text evidence="2 12">Glycolipid biosynthesis; glycosylphosphatidylinositol-anchor biosynthesis.</text>
</comment>
<organism evidence="14 15">
    <name type="scientific">Extremus antarcticus</name>
    <dbReference type="NCBI Taxonomy" id="702011"/>
    <lineage>
        <taxon>Eukaryota</taxon>
        <taxon>Fungi</taxon>
        <taxon>Dikarya</taxon>
        <taxon>Ascomycota</taxon>
        <taxon>Pezizomycotina</taxon>
        <taxon>Dothideomycetes</taxon>
        <taxon>Dothideomycetidae</taxon>
        <taxon>Mycosphaerellales</taxon>
        <taxon>Extremaceae</taxon>
        <taxon>Extremus</taxon>
    </lineage>
</organism>
<evidence type="ECO:0000313" key="15">
    <source>
        <dbReference type="Proteomes" id="UP001271007"/>
    </source>
</evidence>
<feature type="transmembrane region" description="Helical" evidence="12">
    <location>
        <begin position="250"/>
        <end position="269"/>
    </location>
</feature>
<feature type="transmembrane region" description="Helical" evidence="12">
    <location>
        <begin position="319"/>
        <end position="339"/>
    </location>
</feature>
<dbReference type="GO" id="GO:0031501">
    <property type="term" value="C:mannosyltransferase complex"/>
    <property type="evidence" value="ECO:0007669"/>
    <property type="project" value="TreeGrafter"/>
</dbReference>
<comment type="caution">
    <text evidence="12">Lacks conserved residue(s) required for the propagation of feature annotation.</text>
</comment>
<dbReference type="Proteomes" id="UP001271007">
    <property type="component" value="Unassembled WGS sequence"/>
</dbReference>
<dbReference type="InterPro" id="IPR007315">
    <property type="entry name" value="PIG-V/Gpi18"/>
</dbReference>
<keyword evidence="11 12" id="KW-0472">Membrane</keyword>
<evidence type="ECO:0000256" key="7">
    <source>
        <dbReference type="ARBA" id="ARBA00022679"/>
    </source>
</evidence>
<feature type="transmembrane region" description="Helical" evidence="12">
    <location>
        <begin position="172"/>
        <end position="190"/>
    </location>
</feature>
<keyword evidence="7 12" id="KW-0808">Transferase</keyword>
<sequence length="475" mass="52139">MAGIRELLTLFISWKLLLLVVACASPGPGYDTSTQILFDQYSRSSNSWLARTIEHVVLRLTRWDGIYFASSSTRGHVNEQDWAFSWVLAKITSAVSRVFLSPLPLTPIVKNALAGVIISHVSHLIAVLLLFNLTFNLIPAKQGTKGRIAFTTACLHIVSPAGLFLSSPYGESTLALFNFMGMLCYVYAVQYRHKDRATAEAAIWTIAAGASFGIATTARSNGLLSGTIFAWDAILAILRPSRNLSSAKGVINFAATIAAGLLVAVGFAAPQCVAYLEYCTGGNTRPWCTKLPPSIYTWVQDHYWQVGLFKYWTSNNLPLILQAAPMLVILLYTSEVALFRPESMLPSTALDRAGVTSEETKVFRHVLPRLALPQLVLAGLAATSFHVQIINRISSGYPVWYMVLAVAVNTTQETVRKETVQQDTAKSADTRENTKDGQEKAAMLFNGKEMQWEVRVMVMYAIIQGGLYASFLPPA</sequence>
<accession>A0AAJ0GDT2</accession>
<evidence type="ECO:0000256" key="3">
    <source>
        <dbReference type="ARBA" id="ARBA00008698"/>
    </source>
</evidence>
<evidence type="ECO:0000313" key="14">
    <source>
        <dbReference type="EMBL" id="KAK3054087.1"/>
    </source>
</evidence>
<feature type="transmembrane region" description="Helical" evidence="12">
    <location>
        <begin position="112"/>
        <end position="135"/>
    </location>
</feature>
<dbReference type="EC" id="2.4.1.-" evidence="12"/>
<keyword evidence="5 12" id="KW-0337">GPI-anchor biosynthesis</keyword>
<protein>
    <recommendedName>
        <fullName evidence="4 12">GPI mannosyltransferase 2</fullName>
        <ecNumber evidence="12">2.4.1.-</ecNumber>
    </recommendedName>
</protein>
<evidence type="ECO:0000256" key="6">
    <source>
        <dbReference type="ARBA" id="ARBA00022676"/>
    </source>
</evidence>
<evidence type="ECO:0000256" key="13">
    <source>
        <dbReference type="SAM" id="SignalP"/>
    </source>
</evidence>
<dbReference type="GO" id="GO:0005789">
    <property type="term" value="C:endoplasmic reticulum membrane"/>
    <property type="evidence" value="ECO:0007669"/>
    <property type="project" value="UniProtKB-SubCell"/>
</dbReference>
<dbReference type="PANTHER" id="PTHR12468">
    <property type="entry name" value="GPI MANNOSYLTRANSFERASE 2"/>
    <property type="match status" value="1"/>
</dbReference>
<evidence type="ECO:0000256" key="11">
    <source>
        <dbReference type="ARBA" id="ARBA00023136"/>
    </source>
</evidence>
<feature type="signal peptide" evidence="13">
    <location>
        <begin position="1"/>
        <end position="24"/>
    </location>
</feature>
<comment type="caution">
    <text evidence="14">The sequence shown here is derived from an EMBL/GenBank/DDBJ whole genome shotgun (WGS) entry which is preliminary data.</text>
</comment>
<keyword evidence="10 12" id="KW-1133">Transmembrane helix</keyword>
<evidence type="ECO:0000256" key="10">
    <source>
        <dbReference type="ARBA" id="ARBA00022989"/>
    </source>
</evidence>
<evidence type="ECO:0000256" key="4">
    <source>
        <dbReference type="ARBA" id="ARBA00013795"/>
    </source>
</evidence>
<reference evidence="14" key="1">
    <citation type="submission" date="2023-04" db="EMBL/GenBank/DDBJ databases">
        <title>Black Yeasts Isolated from many extreme environments.</title>
        <authorList>
            <person name="Coleine C."/>
            <person name="Stajich J.E."/>
            <person name="Selbmann L."/>
        </authorList>
    </citation>
    <scope>NUCLEOTIDE SEQUENCE</scope>
    <source>
        <strain evidence="14">CCFEE 5312</strain>
    </source>
</reference>
<feature type="chain" id="PRO_5042615465" description="GPI mannosyltransferase 2" evidence="13">
    <location>
        <begin position="25"/>
        <end position="475"/>
    </location>
</feature>
<proteinExistence type="inferred from homology"/>
<dbReference type="GO" id="GO:0004376">
    <property type="term" value="F:GPI mannosyltransferase activity"/>
    <property type="evidence" value="ECO:0007669"/>
    <property type="project" value="InterPro"/>
</dbReference>